<proteinExistence type="predicted"/>
<evidence type="ECO:0000313" key="1">
    <source>
        <dbReference type="EMBL" id="EPQ50262.1"/>
    </source>
</evidence>
<feature type="non-terminal residue" evidence="1">
    <location>
        <position position="1"/>
    </location>
</feature>
<dbReference type="eggNOG" id="ENOG502SPGT">
    <property type="taxonomic scope" value="Eukaryota"/>
</dbReference>
<dbReference type="OrthoDB" id="5599163at2759"/>
<feature type="non-terminal residue" evidence="1">
    <location>
        <position position="112"/>
    </location>
</feature>
<accession>S7PSA3</accession>
<dbReference type="Proteomes" id="UP000030669">
    <property type="component" value="Unassembled WGS sequence"/>
</dbReference>
<protein>
    <submittedName>
        <fullName evidence="1">Uncharacterized protein</fullName>
    </submittedName>
</protein>
<dbReference type="AlphaFoldDB" id="S7PSA3"/>
<sequence>LPMLSVTPPEFNPTSKFTAERLAKMGINADGFLWPEEEKLFVHILQLNEKALAFQDTDCGTFREDYFSPYIIPYVPHVPWSYPNIPIPPGIKNDVIKVLKDKIAAGVYEPSQ</sequence>
<dbReference type="RefSeq" id="XP_007871283.1">
    <property type="nucleotide sequence ID" value="XM_007873092.1"/>
</dbReference>
<organism evidence="1 2">
    <name type="scientific">Gloeophyllum trabeum (strain ATCC 11539 / FP-39264 / Madison 617)</name>
    <name type="common">Brown rot fungus</name>
    <dbReference type="NCBI Taxonomy" id="670483"/>
    <lineage>
        <taxon>Eukaryota</taxon>
        <taxon>Fungi</taxon>
        <taxon>Dikarya</taxon>
        <taxon>Basidiomycota</taxon>
        <taxon>Agaricomycotina</taxon>
        <taxon>Agaricomycetes</taxon>
        <taxon>Gloeophyllales</taxon>
        <taxon>Gloeophyllaceae</taxon>
        <taxon>Gloeophyllum</taxon>
    </lineage>
</organism>
<dbReference type="GeneID" id="19303163"/>
<keyword evidence="2" id="KW-1185">Reference proteome</keyword>
<dbReference type="EMBL" id="KB469320">
    <property type="protein sequence ID" value="EPQ50262.1"/>
    <property type="molecule type" value="Genomic_DNA"/>
</dbReference>
<reference evidence="1 2" key="1">
    <citation type="journal article" date="2012" name="Science">
        <title>The Paleozoic origin of enzymatic lignin decomposition reconstructed from 31 fungal genomes.</title>
        <authorList>
            <person name="Floudas D."/>
            <person name="Binder M."/>
            <person name="Riley R."/>
            <person name="Barry K."/>
            <person name="Blanchette R.A."/>
            <person name="Henrissat B."/>
            <person name="Martinez A.T."/>
            <person name="Otillar R."/>
            <person name="Spatafora J.W."/>
            <person name="Yadav J.S."/>
            <person name="Aerts A."/>
            <person name="Benoit I."/>
            <person name="Boyd A."/>
            <person name="Carlson A."/>
            <person name="Copeland A."/>
            <person name="Coutinho P.M."/>
            <person name="de Vries R.P."/>
            <person name="Ferreira P."/>
            <person name="Findley K."/>
            <person name="Foster B."/>
            <person name="Gaskell J."/>
            <person name="Glotzer D."/>
            <person name="Gorecki P."/>
            <person name="Heitman J."/>
            <person name="Hesse C."/>
            <person name="Hori C."/>
            <person name="Igarashi K."/>
            <person name="Jurgens J.A."/>
            <person name="Kallen N."/>
            <person name="Kersten P."/>
            <person name="Kohler A."/>
            <person name="Kuees U."/>
            <person name="Kumar T.K.A."/>
            <person name="Kuo A."/>
            <person name="LaButti K."/>
            <person name="Larrondo L.F."/>
            <person name="Lindquist E."/>
            <person name="Ling A."/>
            <person name="Lombard V."/>
            <person name="Lucas S."/>
            <person name="Lundell T."/>
            <person name="Martin R."/>
            <person name="McLaughlin D.J."/>
            <person name="Morgenstern I."/>
            <person name="Morin E."/>
            <person name="Murat C."/>
            <person name="Nagy L.G."/>
            <person name="Nolan M."/>
            <person name="Ohm R.A."/>
            <person name="Patyshakuliyeva A."/>
            <person name="Rokas A."/>
            <person name="Ruiz-Duenas F.J."/>
            <person name="Sabat G."/>
            <person name="Salamov A."/>
            <person name="Samejima M."/>
            <person name="Schmutz J."/>
            <person name="Slot J.C."/>
            <person name="St John F."/>
            <person name="Stenlid J."/>
            <person name="Sun H."/>
            <person name="Sun S."/>
            <person name="Syed K."/>
            <person name="Tsang A."/>
            <person name="Wiebenga A."/>
            <person name="Young D."/>
            <person name="Pisabarro A."/>
            <person name="Eastwood D.C."/>
            <person name="Martin F."/>
            <person name="Cullen D."/>
            <person name="Grigoriev I.V."/>
            <person name="Hibbett D.S."/>
        </authorList>
    </citation>
    <scope>NUCLEOTIDE SEQUENCE [LARGE SCALE GENOMIC DNA]</scope>
    <source>
        <strain evidence="1 2">ATCC 11539</strain>
    </source>
</reference>
<dbReference type="OMA" id="KFLWPEE"/>
<dbReference type="KEGG" id="gtr:GLOTRDRAFT_13476"/>
<gene>
    <name evidence="1" type="ORF">GLOTRDRAFT_13476</name>
</gene>
<evidence type="ECO:0000313" key="2">
    <source>
        <dbReference type="Proteomes" id="UP000030669"/>
    </source>
</evidence>
<dbReference type="HOGENOM" id="CLU_092523_1_0_1"/>
<name>S7PSA3_GLOTA</name>